<name>A0A1M7QTR5_9BACI</name>
<reference evidence="5 6" key="1">
    <citation type="submission" date="2016-11" db="EMBL/GenBank/DDBJ databases">
        <authorList>
            <person name="Jaros S."/>
            <person name="Januszkiewicz K."/>
            <person name="Wedrychowicz H."/>
        </authorList>
    </citation>
    <scope>NUCLEOTIDE SEQUENCE [LARGE SCALE GENOMIC DNA]</scope>
    <source>
        <strain evidence="5 6">CGMCC 1.10681</strain>
    </source>
</reference>
<evidence type="ECO:0000313" key="6">
    <source>
        <dbReference type="Proteomes" id="UP000184184"/>
    </source>
</evidence>
<dbReference type="RefSeq" id="WP_073203171.1">
    <property type="nucleotide sequence ID" value="NZ_FRCZ01000009.1"/>
</dbReference>
<keyword evidence="2" id="KW-0238">DNA-binding</keyword>
<dbReference type="PROSITE" id="PS01124">
    <property type="entry name" value="HTH_ARAC_FAMILY_2"/>
    <property type="match status" value="1"/>
</dbReference>
<dbReference type="InterPro" id="IPR018060">
    <property type="entry name" value="HTH_AraC"/>
</dbReference>
<accession>A0A1M7QTR5</accession>
<evidence type="ECO:0000256" key="1">
    <source>
        <dbReference type="ARBA" id="ARBA00023015"/>
    </source>
</evidence>
<proteinExistence type="predicted"/>
<dbReference type="AlphaFoldDB" id="A0A1M7QTR5"/>
<organism evidence="5 6">
    <name type="scientific">Gracilibacillus kekensis</name>
    <dbReference type="NCBI Taxonomy" id="1027249"/>
    <lineage>
        <taxon>Bacteria</taxon>
        <taxon>Bacillati</taxon>
        <taxon>Bacillota</taxon>
        <taxon>Bacilli</taxon>
        <taxon>Bacillales</taxon>
        <taxon>Bacillaceae</taxon>
        <taxon>Gracilibacillus</taxon>
    </lineage>
</organism>
<gene>
    <name evidence="5" type="ORF">SAMN05216179_3570</name>
</gene>
<dbReference type="PROSITE" id="PS00041">
    <property type="entry name" value="HTH_ARAC_FAMILY_1"/>
    <property type="match status" value="1"/>
</dbReference>
<keyword evidence="3" id="KW-0804">Transcription</keyword>
<dbReference type="SUPFAM" id="SSF46689">
    <property type="entry name" value="Homeodomain-like"/>
    <property type="match status" value="2"/>
</dbReference>
<keyword evidence="6" id="KW-1185">Reference proteome</keyword>
<dbReference type="PRINTS" id="PR00032">
    <property type="entry name" value="HTHARAC"/>
</dbReference>
<dbReference type="STRING" id="1027249.SAMN05216179_3570"/>
<dbReference type="Pfam" id="PF12833">
    <property type="entry name" value="HTH_18"/>
    <property type="match status" value="1"/>
</dbReference>
<dbReference type="GO" id="GO:0003700">
    <property type="term" value="F:DNA-binding transcription factor activity"/>
    <property type="evidence" value="ECO:0007669"/>
    <property type="project" value="InterPro"/>
</dbReference>
<dbReference type="InterPro" id="IPR014710">
    <property type="entry name" value="RmlC-like_jellyroll"/>
</dbReference>
<dbReference type="InterPro" id="IPR037923">
    <property type="entry name" value="HTH-like"/>
</dbReference>
<keyword evidence="1" id="KW-0805">Transcription regulation</keyword>
<evidence type="ECO:0000256" key="3">
    <source>
        <dbReference type="ARBA" id="ARBA00023163"/>
    </source>
</evidence>
<dbReference type="InterPro" id="IPR003313">
    <property type="entry name" value="AraC-bd"/>
</dbReference>
<evidence type="ECO:0000256" key="2">
    <source>
        <dbReference type="ARBA" id="ARBA00023125"/>
    </source>
</evidence>
<dbReference type="Gene3D" id="2.60.120.10">
    <property type="entry name" value="Jelly Rolls"/>
    <property type="match status" value="1"/>
</dbReference>
<dbReference type="GO" id="GO:0043565">
    <property type="term" value="F:sequence-specific DNA binding"/>
    <property type="evidence" value="ECO:0007669"/>
    <property type="project" value="InterPro"/>
</dbReference>
<dbReference type="EMBL" id="FRCZ01000009">
    <property type="protein sequence ID" value="SHN35007.1"/>
    <property type="molecule type" value="Genomic_DNA"/>
</dbReference>
<dbReference type="PANTHER" id="PTHR43280">
    <property type="entry name" value="ARAC-FAMILY TRANSCRIPTIONAL REGULATOR"/>
    <property type="match status" value="1"/>
</dbReference>
<dbReference type="SUPFAM" id="SSF51215">
    <property type="entry name" value="Regulatory protein AraC"/>
    <property type="match status" value="1"/>
</dbReference>
<dbReference type="Pfam" id="PF02311">
    <property type="entry name" value="AraC_binding"/>
    <property type="match status" value="1"/>
</dbReference>
<dbReference type="Proteomes" id="UP000184184">
    <property type="component" value="Unassembled WGS sequence"/>
</dbReference>
<feature type="domain" description="HTH araC/xylS-type" evidence="4">
    <location>
        <begin position="190"/>
        <end position="288"/>
    </location>
</feature>
<dbReference type="InterPro" id="IPR009057">
    <property type="entry name" value="Homeodomain-like_sf"/>
</dbReference>
<dbReference type="InterPro" id="IPR020449">
    <property type="entry name" value="Tscrpt_reg_AraC-type_HTH"/>
</dbReference>
<dbReference type="PANTHER" id="PTHR43280:SF34">
    <property type="entry name" value="ARAC-FAMILY TRANSCRIPTIONAL REGULATOR"/>
    <property type="match status" value="1"/>
</dbReference>
<evidence type="ECO:0000313" key="5">
    <source>
        <dbReference type="EMBL" id="SHN35007.1"/>
    </source>
</evidence>
<sequence length="292" mass="34377">MTIFPKYLSEFPNQQSSFPFHLSIHEIQSYFPSHRHDFLEFSFVIEGRGTETINGKKHDMKPGTFTLILPYQIHEIHAEPDQPLKLYNCIFGMDLLFESNVKNFALNGLLFDYSDERALVPFVQLDGELLRGINIILEEMLAEYHGEKPWKEIMIKLKLLEILVIFERTRQHSVSVFDRNEGAVKKNTIWPIVHYVHTHYQENITLTEIARQFFVSAPYLSELFKQQIGQNFIAFLHEVRIRHACSLLNSTDLSIANIAMEVGYSSFKTFSRVFREFKKMTPTEYRRIYKEN</sequence>
<dbReference type="InterPro" id="IPR018062">
    <property type="entry name" value="HTH_AraC-typ_CS"/>
</dbReference>
<evidence type="ECO:0000259" key="4">
    <source>
        <dbReference type="PROSITE" id="PS01124"/>
    </source>
</evidence>
<dbReference type="Gene3D" id="1.10.10.60">
    <property type="entry name" value="Homeodomain-like"/>
    <property type="match status" value="2"/>
</dbReference>
<dbReference type="SMART" id="SM00342">
    <property type="entry name" value="HTH_ARAC"/>
    <property type="match status" value="1"/>
</dbReference>
<dbReference type="OrthoDB" id="182958at2"/>
<protein>
    <submittedName>
        <fullName evidence="5">Transcriptional regulator, AraC family</fullName>
    </submittedName>
</protein>